<evidence type="ECO:0000313" key="2">
    <source>
        <dbReference type="EMBL" id="KUI62475.1"/>
    </source>
</evidence>
<organism evidence="2 3">
    <name type="scientific">Cytospora mali</name>
    <name type="common">Apple Valsa canker fungus</name>
    <name type="synonym">Valsa mali</name>
    <dbReference type="NCBI Taxonomy" id="578113"/>
    <lineage>
        <taxon>Eukaryota</taxon>
        <taxon>Fungi</taxon>
        <taxon>Dikarya</taxon>
        <taxon>Ascomycota</taxon>
        <taxon>Pezizomycotina</taxon>
        <taxon>Sordariomycetes</taxon>
        <taxon>Sordariomycetidae</taxon>
        <taxon>Diaporthales</taxon>
        <taxon>Cytosporaceae</taxon>
        <taxon>Cytospora</taxon>
    </lineage>
</organism>
<dbReference type="Proteomes" id="UP000078576">
    <property type="component" value="Unassembled WGS sequence"/>
</dbReference>
<feature type="compositionally biased region" description="Polar residues" evidence="1">
    <location>
        <begin position="46"/>
        <end position="56"/>
    </location>
</feature>
<keyword evidence="3" id="KW-1185">Reference proteome</keyword>
<evidence type="ECO:0000256" key="1">
    <source>
        <dbReference type="SAM" id="MobiDB-lite"/>
    </source>
</evidence>
<feature type="region of interest" description="Disordered" evidence="1">
    <location>
        <begin position="28"/>
        <end position="67"/>
    </location>
</feature>
<dbReference type="AlphaFoldDB" id="A0A194VEP7"/>
<accession>A0A194VEP7</accession>
<name>A0A194VEP7_CYTMA</name>
<evidence type="ECO:0000313" key="3">
    <source>
        <dbReference type="Proteomes" id="UP000078576"/>
    </source>
</evidence>
<dbReference type="EMBL" id="KN714814">
    <property type="protein sequence ID" value="KUI62475.1"/>
    <property type="molecule type" value="Genomic_DNA"/>
</dbReference>
<protein>
    <submittedName>
        <fullName evidence="2">Uncharacterized protein</fullName>
    </submittedName>
</protein>
<reference evidence="3" key="1">
    <citation type="submission" date="2014-12" db="EMBL/GenBank/DDBJ databases">
        <title>Genome Sequence of Valsa Canker Pathogens Uncovers a Specific Adaption of Colonization on Woody Bark.</title>
        <authorList>
            <person name="Yin Z."/>
            <person name="Liu H."/>
            <person name="Gao X."/>
            <person name="Li Z."/>
            <person name="Song N."/>
            <person name="Ke X."/>
            <person name="Dai Q."/>
            <person name="Wu Y."/>
            <person name="Sun Y."/>
            <person name="Xu J.-R."/>
            <person name="Kang Z.K."/>
            <person name="Wang L."/>
            <person name="Huang L."/>
        </authorList>
    </citation>
    <scope>NUCLEOTIDE SEQUENCE [LARGE SCALE GENOMIC DNA]</scope>
    <source>
        <strain evidence="3">SXYL134</strain>
    </source>
</reference>
<proteinExistence type="predicted"/>
<sequence length="67" mass="7129">MLCGNGAFLHLCGTGPIHRIHHDAGFVPEGIQGSIPGPDRPPPFPNSSGTHRNNARYSAVDKAQQDI</sequence>
<gene>
    <name evidence="2" type="ORF">VP1G_11406</name>
</gene>